<feature type="compositionally biased region" description="Polar residues" evidence="8">
    <location>
        <begin position="143"/>
        <end position="168"/>
    </location>
</feature>
<feature type="transmembrane region" description="Helical" evidence="9">
    <location>
        <begin position="540"/>
        <end position="557"/>
    </location>
</feature>
<dbReference type="VEuPathDB" id="FungiDB:ASPWEDRAFT_732100"/>
<dbReference type="GO" id="GO:0015179">
    <property type="term" value="F:L-amino acid transmembrane transporter activity"/>
    <property type="evidence" value="ECO:0007669"/>
    <property type="project" value="TreeGrafter"/>
</dbReference>
<sequence length="628" mass="68225">MQDPSNSTIENPGSHVQGMGIPGSSLPFGSSFDNHWSSASRENSPSDYVQRQRSNSLSARFRQAGGVNSIDNFARSWQRAACFPEILPRRASLATESDEEWGTVVSEYAGSQSSRPFRHGSDPTRPLLDGGAGAEEDDVLHGSDQSKQGLPSTGILGSSTDRSLGTSYGTISSRVTERRHAIQSHREQQADLDVLGDHNGENLLIKQVQNQNGTRESIVVGKSTVPQTIFNSVNVLIGVGLLSLPLAMKQAGWLLGLLFLFFAAVTTAYTAKILARCLDVDRSLVTYADLAYVSFGHHARLVTSLLFCLELIGACVALVVLFADSLYALIPGLSILQWKIICGVMLLPLNFAPLRLLSVTSILGIICCTSIVAIMCIDGLIKPDAPGSLLQPAKTSLFPENWGTLPLSFGLIMSPWGGHGVFPNIYRDMRHPEKYGRSLWTTYIFTYTLDCAMAIIGWVMFGKAVRDEVTANILLIDEYPRVMSICMIIFISVIPITKVPLNCRPLVATVEVLCGVGLRPGVIGNHSQGLKGTVHQSSRVMIRVLVVVVIVLMAIVFPSFDRIMALMGSALCITICIILPLAFYLKIFGSKISSGERILDWIILVLSSIIAIVGTAWAFLPQDMISAR</sequence>
<accession>A0A1L9S2B4</accession>
<evidence type="ECO:0000313" key="11">
    <source>
        <dbReference type="EMBL" id="OJJ41306.1"/>
    </source>
</evidence>
<feature type="transmembrane region" description="Helical" evidence="9">
    <location>
        <begin position="253"/>
        <end position="275"/>
    </location>
</feature>
<feature type="domain" description="Amino acid transporter transmembrane" evidence="10">
    <location>
        <begin position="222"/>
        <end position="618"/>
    </location>
</feature>
<feature type="transmembrane region" description="Helical" evidence="9">
    <location>
        <begin position="301"/>
        <end position="323"/>
    </location>
</feature>
<reference evidence="12" key="1">
    <citation type="journal article" date="2017" name="Genome Biol.">
        <title>Comparative genomics reveals high biological diversity and specific adaptations in the industrially and medically important fungal genus Aspergillus.</title>
        <authorList>
            <person name="de Vries R.P."/>
            <person name="Riley R."/>
            <person name="Wiebenga A."/>
            <person name="Aguilar-Osorio G."/>
            <person name="Amillis S."/>
            <person name="Uchima C.A."/>
            <person name="Anderluh G."/>
            <person name="Asadollahi M."/>
            <person name="Askin M."/>
            <person name="Barry K."/>
            <person name="Battaglia E."/>
            <person name="Bayram O."/>
            <person name="Benocci T."/>
            <person name="Braus-Stromeyer S.A."/>
            <person name="Caldana C."/>
            <person name="Canovas D."/>
            <person name="Cerqueira G.C."/>
            <person name="Chen F."/>
            <person name="Chen W."/>
            <person name="Choi C."/>
            <person name="Clum A."/>
            <person name="Dos Santos R.A."/>
            <person name="Damasio A.R."/>
            <person name="Diallinas G."/>
            <person name="Emri T."/>
            <person name="Fekete E."/>
            <person name="Flipphi M."/>
            <person name="Freyberg S."/>
            <person name="Gallo A."/>
            <person name="Gournas C."/>
            <person name="Habgood R."/>
            <person name="Hainaut M."/>
            <person name="Harispe M.L."/>
            <person name="Henrissat B."/>
            <person name="Hilden K.S."/>
            <person name="Hope R."/>
            <person name="Hossain A."/>
            <person name="Karabika E."/>
            <person name="Karaffa L."/>
            <person name="Karanyi Z."/>
            <person name="Krasevec N."/>
            <person name="Kuo A."/>
            <person name="Kusch H."/>
            <person name="LaButti K."/>
            <person name="Lagendijk E.L."/>
            <person name="Lapidus A."/>
            <person name="Levasseur A."/>
            <person name="Lindquist E."/>
            <person name="Lipzen A."/>
            <person name="Logrieco A.F."/>
            <person name="MacCabe A."/>
            <person name="Maekelae M.R."/>
            <person name="Malavazi I."/>
            <person name="Melin P."/>
            <person name="Meyer V."/>
            <person name="Mielnichuk N."/>
            <person name="Miskei M."/>
            <person name="Molnar A.P."/>
            <person name="Mule G."/>
            <person name="Ngan C.Y."/>
            <person name="Orejas M."/>
            <person name="Orosz E."/>
            <person name="Ouedraogo J.P."/>
            <person name="Overkamp K.M."/>
            <person name="Park H.-S."/>
            <person name="Perrone G."/>
            <person name="Piumi F."/>
            <person name="Punt P.J."/>
            <person name="Ram A.F."/>
            <person name="Ramon A."/>
            <person name="Rauscher S."/>
            <person name="Record E."/>
            <person name="Riano-Pachon D.M."/>
            <person name="Robert V."/>
            <person name="Roehrig J."/>
            <person name="Ruller R."/>
            <person name="Salamov A."/>
            <person name="Salih N.S."/>
            <person name="Samson R.A."/>
            <person name="Sandor E."/>
            <person name="Sanguinetti M."/>
            <person name="Schuetze T."/>
            <person name="Sepcic K."/>
            <person name="Shelest E."/>
            <person name="Sherlock G."/>
            <person name="Sophianopoulou V."/>
            <person name="Squina F.M."/>
            <person name="Sun H."/>
            <person name="Susca A."/>
            <person name="Todd R.B."/>
            <person name="Tsang A."/>
            <person name="Unkles S.E."/>
            <person name="van de Wiele N."/>
            <person name="van Rossen-Uffink D."/>
            <person name="Oliveira J.V."/>
            <person name="Vesth T.C."/>
            <person name="Visser J."/>
            <person name="Yu J.-H."/>
            <person name="Zhou M."/>
            <person name="Andersen M.R."/>
            <person name="Archer D.B."/>
            <person name="Baker S.E."/>
            <person name="Benoit I."/>
            <person name="Brakhage A.A."/>
            <person name="Braus G.H."/>
            <person name="Fischer R."/>
            <person name="Frisvad J.C."/>
            <person name="Goldman G.H."/>
            <person name="Houbraken J."/>
            <person name="Oakley B."/>
            <person name="Pocsi I."/>
            <person name="Scazzocchio C."/>
            <person name="Seiboth B."/>
            <person name="vanKuyk P.A."/>
            <person name="Wortman J."/>
            <person name="Dyer P.S."/>
            <person name="Grigoriev I.V."/>
        </authorList>
    </citation>
    <scope>NUCLEOTIDE SEQUENCE [LARGE SCALE GENOMIC DNA]</scope>
    <source>
        <strain evidence="12">DTO 134E9</strain>
    </source>
</reference>
<dbReference type="Pfam" id="PF01490">
    <property type="entry name" value="Aa_trans"/>
    <property type="match status" value="1"/>
</dbReference>
<evidence type="ECO:0000256" key="4">
    <source>
        <dbReference type="ARBA" id="ARBA00022692"/>
    </source>
</evidence>
<dbReference type="PANTHER" id="PTHR22950:SF692">
    <property type="entry name" value="TRANSMEMBRANE AMINO ACID TRANSPORTER FAMILY PROTEIN"/>
    <property type="match status" value="1"/>
</dbReference>
<dbReference type="Proteomes" id="UP000184383">
    <property type="component" value="Unassembled WGS sequence"/>
</dbReference>
<dbReference type="EMBL" id="KV878209">
    <property type="protein sequence ID" value="OJJ41306.1"/>
    <property type="molecule type" value="Genomic_DNA"/>
</dbReference>
<dbReference type="GO" id="GO:0005774">
    <property type="term" value="C:vacuolar membrane"/>
    <property type="evidence" value="ECO:0007669"/>
    <property type="project" value="TreeGrafter"/>
</dbReference>
<feature type="transmembrane region" description="Helical" evidence="9">
    <location>
        <begin position="598"/>
        <end position="620"/>
    </location>
</feature>
<feature type="transmembrane region" description="Helical" evidence="9">
    <location>
        <begin position="563"/>
        <end position="586"/>
    </location>
</feature>
<evidence type="ECO:0000313" key="12">
    <source>
        <dbReference type="Proteomes" id="UP000184383"/>
    </source>
</evidence>
<keyword evidence="4 9" id="KW-0812">Transmembrane</keyword>
<keyword evidence="3" id="KW-0813">Transport</keyword>
<evidence type="ECO:0000256" key="7">
    <source>
        <dbReference type="ARBA" id="ARBA00023136"/>
    </source>
</evidence>
<keyword evidence="6 9" id="KW-1133">Transmembrane helix</keyword>
<feature type="transmembrane region" description="Helical" evidence="9">
    <location>
        <begin position="443"/>
        <end position="461"/>
    </location>
</feature>
<feature type="transmembrane region" description="Helical" evidence="9">
    <location>
        <begin position="401"/>
        <end position="422"/>
    </location>
</feature>
<evidence type="ECO:0000256" key="5">
    <source>
        <dbReference type="ARBA" id="ARBA00022970"/>
    </source>
</evidence>
<evidence type="ECO:0000256" key="1">
    <source>
        <dbReference type="ARBA" id="ARBA00004141"/>
    </source>
</evidence>
<dbReference type="OrthoDB" id="655540at2759"/>
<protein>
    <recommendedName>
        <fullName evidence="10">Amino acid transporter transmembrane domain-containing protein</fullName>
    </recommendedName>
</protein>
<feature type="compositionally biased region" description="Polar residues" evidence="8">
    <location>
        <begin position="1"/>
        <end position="11"/>
    </location>
</feature>
<evidence type="ECO:0000256" key="8">
    <source>
        <dbReference type="SAM" id="MobiDB-lite"/>
    </source>
</evidence>
<feature type="compositionally biased region" description="Polar residues" evidence="8">
    <location>
        <begin position="27"/>
        <end position="54"/>
    </location>
</feature>
<gene>
    <name evidence="11" type="ORF">ASPWEDRAFT_732100</name>
</gene>
<keyword evidence="5" id="KW-0029">Amino-acid transport</keyword>
<dbReference type="GeneID" id="63755143"/>
<dbReference type="InterPro" id="IPR013057">
    <property type="entry name" value="AA_transpt_TM"/>
</dbReference>
<dbReference type="STRING" id="1073089.A0A1L9S2B4"/>
<keyword evidence="12" id="KW-1185">Reference proteome</keyword>
<comment type="similarity">
    <text evidence="2">Belongs to the amino acid/polyamine transporter 2 family.</text>
</comment>
<feature type="transmembrane region" description="Helical" evidence="9">
    <location>
        <begin position="481"/>
        <end position="501"/>
    </location>
</feature>
<comment type="subcellular location">
    <subcellularLocation>
        <location evidence="1">Membrane</location>
        <topology evidence="1">Multi-pass membrane protein</topology>
    </subcellularLocation>
</comment>
<evidence type="ECO:0000259" key="10">
    <source>
        <dbReference type="Pfam" id="PF01490"/>
    </source>
</evidence>
<evidence type="ECO:0000256" key="2">
    <source>
        <dbReference type="ARBA" id="ARBA00008066"/>
    </source>
</evidence>
<keyword evidence="7 9" id="KW-0472">Membrane</keyword>
<evidence type="ECO:0000256" key="3">
    <source>
        <dbReference type="ARBA" id="ARBA00022448"/>
    </source>
</evidence>
<dbReference type="AlphaFoldDB" id="A0A1L9S2B4"/>
<proteinExistence type="inferred from homology"/>
<feature type="region of interest" description="Disordered" evidence="8">
    <location>
        <begin position="110"/>
        <end position="168"/>
    </location>
</feature>
<evidence type="ECO:0000256" key="9">
    <source>
        <dbReference type="SAM" id="Phobius"/>
    </source>
</evidence>
<name>A0A1L9S2B4_ASPWE</name>
<feature type="transmembrane region" description="Helical" evidence="9">
    <location>
        <begin position="356"/>
        <end position="381"/>
    </location>
</feature>
<feature type="region of interest" description="Disordered" evidence="8">
    <location>
        <begin position="1"/>
        <end position="54"/>
    </location>
</feature>
<organism evidence="11 12">
    <name type="scientific">Aspergillus wentii DTO 134E9</name>
    <dbReference type="NCBI Taxonomy" id="1073089"/>
    <lineage>
        <taxon>Eukaryota</taxon>
        <taxon>Fungi</taxon>
        <taxon>Dikarya</taxon>
        <taxon>Ascomycota</taxon>
        <taxon>Pezizomycotina</taxon>
        <taxon>Eurotiomycetes</taxon>
        <taxon>Eurotiomycetidae</taxon>
        <taxon>Eurotiales</taxon>
        <taxon>Aspergillaceae</taxon>
        <taxon>Aspergillus</taxon>
        <taxon>Aspergillus subgen. Cremei</taxon>
    </lineage>
</organism>
<evidence type="ECO:0000256" key="6">
    <source>
        <dbReference type="ARBA" id="ARBA00022989"/>
    </source>
</evidence>
<dbReference type="PANTHER" id="PTHR22950">
    <property type="entry name" value="AMINO ACID TRANSPORTER"/>
    <property type="match status" value="1"/>
</dbReference>
<feature type="transmembrane region" description="Helical" evidence="9">
    <location>
        <begin position="329"/>
        <end position="349"/>
    </location>
</feature>
<dbReference type="RefSeq" id="XP_040694982.1">
    <property type="nucleotide sequence ID" value="XM_040839295.1"/>
</dbReference>